<dbReference type="KEGG" id="nti:DNFV4_01918"/>
<dbReference type="EMBL" id="OX365700">
    <property type="protein sequence ID" value="CAI4031497.1"/>
    <property type="molecule type" value="Genomic_DNA"/>
</dbReference>
<reference evidence="3" key="1">
    <citation type="submission" date="2022-10" db="EMBL/GenBank/DDBJ databases">
        <authorList>
            <person name="Koch H."/>
        </authorList>
    </citation>
    <scope>NUCLEOTIDE SEQUENCE</scope>
    <source>
        <strain evidence="3">DNF</strain>
    </source>
</reference>
<feature type="compositionally biased region" description="Basic residues" evidence="1">
    <location>
        <begin position="173"/>
        <end position="183"/>
    </location>
</feature>
<dbReference type="Gene3D" id="3.30.1340.30">
    <property type="match status" value="1"/>
</dbReference>
<feature type="domain" description="BON" evidence="2">
    <location>
        <begin position="47"/>
        <end position="115"/>
    </location>
</feature>
<evidence type="ECO:0000313" key="4">
    <source>
        <dbReference type="Proteomes" id="UP001179121"/>
    </source>
</evidence>
<feature type="region of interest" description="Disordered" evidence="1">
    <location>
        <begin position="151"/>
        <end position="183"/>
    </location>
</feature>
<dbReference type="Proteomes" id="UP001179121">
    <property type="component" value="Chromosome"/>
</dbReference>
<dbReference type="PROSITE" id="PS50914">
    <property type="entry name" value="BON"/>
    <property type="match status" value="1"/>
</dbReference>
<evidence type="ECO:0000259" key="2">
    <source>
        <dbReference type="PROSITE" id="PS50914"/>
    </source>
</evidence>
<keyword evidence="4" id="KW-1185">Reference proteome</keyword>
<gene>
    <name evidence="3" type="ORF">DNFV4_01918</name>
</gene>
<name>A0AA86T3U1_9BACT</name>
<dbReference type="AlphaFoldDB" id="A0AA86T3U1"/>
<evidence type="ECO:0000313" key="3">
    <source>
        <dbReference type="EMBL" id="CAI4031497.1"/>
    </source>
</evidence>
<sequence length="183" mass="19847">MAYRYPIVFSLFTSIRRTGLSLAGLAFMLGAAGQSWGYVDNRASQRTDAEFQGAIEQRLRMDTRIDMEHIGVTVEDKTATLFGTARTLEERALTGLIAGSVVGVTALKNTLRVAPEPGADVKVANAIKEGLRAAGLLPRYALTVDVRDGQATLGGDRREPPRTPSGETGRGIRAGRHQRDQRH</sequence>
<proteinExistence type="predicted"/>
<dbReference type="Pfam" id="PF04972">
    <property type="entry name" value="BON"/>
    <property type="match status" value="1"/>
</dbReference>
<dbReference type="RefSeq" id="WP_289268408.1">
    <property type="nucleotide sequence ID" value="NZ_OX365700.1"/>
</dbReference>
<protein>
    <recommendedName>
        <fullName evidence="2">BON domain-containing protein</fullName>
    </recommendedName>
</protein>
<evidence type="ECO:0000256" key="1">
    <source>
        <dbReference type="SAM" id="MobiDB-lite"/>
    </source>
</evidence>
<dbReference type="InterPro" id="IPR007055">
    <property type="entry name" value="BON_dom"/>
</dbReference>
<organism evidence="3 4">
    <name type="scientific">Nitrospira tepida</name>
    <dbReference type="NCBI Taxonomy" id="2973512"/>
    <lineage>
        <taxon>Bacteria</taxon>
        <taxon>Pseudomonadati</taxon>
        <taxon>Nitrospirota</taxon>
        <taxon>Nitrospiria</taxon>
        <taxon>Nitrospirales</taxon>
        <taxon>Nitrospiraceae</taxon>
        <taxon>Nitrospira</taxon>
    </lineage>
</organism>
<accession>A0AA86T3U1</accession>